<dbReference type="InterPro" id="IPR020904">
    <property type="entry name" value="Sc_DH/Rdtase_CS"/>
</dbReference>
<proteinExistence type="predicted"/>
<sequence>MLITGVSGYLGSRLATRAVRAGWSVVGTVHGGECSIDGVRVERIDLVDRAAAVALLERVRPDAVVHTATGRDRGDWAAVADATGTVAVASAAVGARLVHVSSDAVLSGRQPPYDESALPDPVYRYGAGKAAAETVVKAVAPDAAIVRVPLIVGTDGDSKYERMTPALIAGQPGALFVDAYRSPIHVADLSDALLELATAGTPAGEHAGVLNVAGPDTVSFHRLGELIARRQGLDPALVPAARAGELDVVIPRDNRLDSTLARKLLTTRLRGAPEFLA</sequence>
<organism evidence="2 3">
    <name type="scientific">Actinocatenispora comari</name>
    <dbReference type="NCBI Taxonomy" id="2807577"/>
    <lineage>
        <taxon>Bacteria</taxon>
        <taxon>Bacillati</taxon>
        <taxon>Actinomycetota</taxon>
        <taxon>Actinomycetes</taxon>
        <taxon>Micromonosporales</taxon>
        <taxon>Micromonosporaceae</taxon>
        <taxon>Actinocatenispora</taxon>
    </lineage>
</organism>
<evidence type="ECO:0000313" key="3">
    <source>
        <dbReference type="Proteomes" id="UP000614996"/>
    </source>
</evidence>
<dbReference type="InterPro" id="IPR029903">
    <property type="entry name" value="RmlD-like-bd"/>
</dbReference>
<dbReference type="PANTHER" id="PTHR43242">
    <property type="entry name" value="NAD(P)-BINDING ROSSMANN-FOLD SUPERFAMILY PROTEIN"/>
    <property type="match status" value="1"/>
</dbReference>
<dbReference type="InterPro" id="IPR036291">
    <property type="entry name" value="NAD(P)-bd_dom_sf"/>
</dbReference>
<evidence type="ECO:0000313" key="2">
    <source>
        <dbReference type="EMBL" id="GIL30261.1"/>
    </source>
</evidence>
<dbReference type="Pfam" id="PF04321">
    <property type="entry name" value="RmlD_sub_bind"/>
    <property type="match status" value="1"/>
</dbReference>
<dbReference type="Gene3D" id="3.40.50.720">
    <property type="entry name" value="NAD(P)-binding Rossmann-like Domain"/>
    <property type="match status" value="1"/>
</dbReference>
<feature type="domain" description="RmlD-like substrate binding" evidence="1">
    <location>
        <begin position="2"/>
        <end position="246"/>
    </location>
</feature>
<dbReference type="Proteomes" id="UP000614996">
    <property type="component" value="Unassembled WGS sequence"/>
</dbReference>
<dbReference type="AlphaFoldDB" id="A0A8J4EN52"/>
<dbReference type="SUPFAM" id="SSF51735">
    <property type="entry name" value="NAD(P)-binding Rossmann-fold domains"/>
    <property type="match status" value="1"/>
</dbReference>
<reference evidence="3" key="1">
    <citation type="journal article" date="2021" name="Int. J. Syst. Evol. Microbiol.">
        <title>Actinocatenispora comari sp. nov., an endophytic actinomycete isolated from aerial parts of Comarum salesowianum.</title>
        <authorList>
            <person name="Oyunbileg N."/>
            <person name="Iizaka Y."/>
            <person name="Hamada M."/>
            <person name="Davaapurev B.O."/>
            <person name="Fukumoto A."/>
            <person name="Tsetseg B."/>
            <person name="Kato F."/>
            <person name="Tamura T."/>
            <person name="Batkhuu J."/>
            <person name="Anzai Y."/>
        </authorList>
    </citation>
    <scope>NUCLEOTIDE SEQUENCE [LARGE SCALE GENOMIC DNA]</scope>
    <source>
        <strain evidence="3">NUM-2625</strain>
    </source>
</reference>
<name>A0A8J4EN52_9ACTN</name>
<keyword evidence="3" id="KW-1185">Reference proteome</keyword>
<dbReference type="EMBL" id="BOPO01000114">
    <property type="protein sequence ID" value="GIL30261.1"/>
    <property type="molecule type" value="Genomic_DNA"/>
</dbReference>
<dbReference type="PANTHER" id="PTHR43242:SF1">
    <property type="entry name" value="NAD(P)-BINDING ROSSMANN-FOLD SUPERFAMILY PROTEIN"/>
    <property type="match status" value="1"/>
</dbReference>
<gene>
    <name evidence="2" type="ORF">NUM_55150</name>
</gene>
<accession>A0A8J4EN52</accession>
<comment type="caution">
    <text evidence="2">The sequence shown here is derived from an EMBL/GenBank/DDBJ whole genome shotgun (WGS) entry which is preliminary data.</text>
</comment>
<evidence type="ECO:0000259" key="1">
    <source>
        <dbReference type="Pfam" id="PF04321"/>
    </source>
</evidence>
<dbReference type="PROSITE" id="PS00061">
    <property type="entry name" value="ADH_SHORT"/>
    <property type="match status" value="1"/>
</dbReference>
<protein>
    <submittedName>
        <fullName evidence="2">dTDP-4-dehydrorhamnose reductase</fullName>
    </submittedName>
</protein>